<dbReference type="InterPro" id="IPR036318">
    <property type="entry name" value="FAD-bd_PCMH-like_sf"/>
</dbReference>
<protein>
    <submittedName>
        <fullName evidence="5">4-hydroxybenzoyl-CoA reductase subunit beta</fullName>
        <ecNumber evidence="5">1.3.7.9</ecNumber>
    </submittedName>
</protein>
<dbReference type="GO" id="GO:0016491">
    <property type="term" value="F:oxidoreductase activity"/>
    <property type="evidence" value="ECO:0007669"/>
    <property type="project" value="UniProtKB-KW"/>
</dbReference>
<comment type="caution">
    <text evidence="5">The sequence shown here is derived from an EMBL/GenBank/DDBJ whole genome shotgun (WGS) entry which is preliminary data.</text>
</comment>
<dbReference type="InterPro" id="IPR005107">
    <property type="entry name" value="CO_DH_flav_C"/>
</dbReference>
<dbReference type="Pfam" id="PF00941">
    <property type="entry name" value="FAD_binding_5"/>
    <property type="match status" value="1"/>
</dbReference>
<organism evidence="5 6">
    <name type="scientific">Aromatoleum bremense</name>
    <dbReference type="NCBI Taxonomy" id="76115"/>
    <lineage>
        <taxon>Bacteria</taxon>
        <taxon>Pseudomonadati</taxon>
        <taxon>Pseudomonadota</taxon>
        <taxon>Betaproteobacteria</taxon>
        <taxon>Rhodocyclales</taxon>
        <taxon>Rhodocyclaceae</taxon>
        <taxon>Aromatoleum</taxon>
    </lineage>
</organism>
<gene>
    <name evidence="5" type="primary">hcrB</name>
    <name evidence="5" type="ORF">GPA24_04495</name>
</gene>
<dbReference type="RefSeq" id="WP_169201573.1">
    <property type="nucleotide sequence ID" value="NZ_CP059467.1"/>
</dbReference>
<dbReference type="InterPro" id="IPR002346">
    <property type="entry name" value="Mopterin_DH_FAD-bd"/>
</dbReference>
<dbReference type="InterPro" id="IPR017608">
    <property type="entry name" value="4hydrxbenzoyl-CoA_Rdtase_bsu"/>
</dbReference>
<keyword evidence="6" id="KW-1185">Reference proteome</keyword>
<dbReference type="SUPFAM" id="SSF55447">
    <property type="entry name" value="CO dehydrogenase flavoprotein C-terminal domain-like"/>
    <property type="match status" value="1"/>
</dbReference>
<evidence type="ECO:0000259" key="4">
    <source>
        <dbReference type="PROSITE" id="PS51387"/>
    </source>
</evidence>
<dbReference type="SUPFAM" id="SSF56176">
    <property type="entry name" value="FAD-binding/transporter-associated domain-like"/>
    <property type="match status" value="1"/>
</dbReference>
<dbReference type="PANTHER" id="PTHR42659">
    <property type="entry name" value="XANTHINE DEHYDROGENASE SUBUNIT C-RELATED"/>
    <property type="match status" value="1"/>
</dbReference>
<dbReference type="PANTHER" id="PTHR42659:SF2">
    <property type="entry name" value="XANTHINE DEHYDROGENASE SUBUNIT C-RELATED"/>
    <property type="match status" value="1"/>
</dbReference>
<sequence>MGALSDFSVLRPVSAADAVRLRGEHPASRFIAGGTDLVPNMRRGLVDADVVIDLGNVGEMRELQRSGDTLRIGAGVTLATLAADPTVGAHLPALAQAALCVAGPTHRTAATLGGNLCLETRCQYFNQSESWRQGNNYCMKLAGDICRVAPKSSRCYAAFSGDVAPALLALGAEVELLGPQGIRRLPLAELYVDDGMRWLALGADELLFAVTVPLVAGRLSGYEKLRVRGAIDFPLAGVAVALRRDGDAIGELRIACTGVSSRPEFVGGLDTLAGQPLDDAALEVIERQIKRAIQPMETTLVSVPYRRRATPVLAKRLVRRLWDEAKRR</sequence>
<dbReference type="EMBL" id="WTVP01000008">
    <property type="protein sequence ID" value="NMG14813.1"/>
    <property type="molecule type" value="Genomic_DNA"/>
</dbReference>
<keyword evidence="3 5" id="KW-0560">Oxidoreductase</keyword>
<accession>A0ABX1NSD4</accession>
<dbReference type="SMART" id="SM01092">
    <property type="entry name" value="CO_deh_flav_C"/>
    <property type="match status" value="1"/>
</dbReference>
<feature type="domain" description="FAD-binding PCMH-type" evidence="4">
    <location>
        <begin position="2"/>
        <end position="217"/>
    </location>
</feature>
<proteinExistence type="predicted"/>
<evidence type="ECO:0000256" key="3">
    <source>
        <dbReference type="ARBA" id="ARBA00023002"/>
    </source>
</evidence>
<dbReference type="Proteomes" id="UP000633943">
    <property type="component" value="Unassembled WGS sequence"/>
</dbReference>
<reference evidence="5 6" key="1">
    <citation type="submission" date="2019-12" db="EMBL/GenBank/DDBJ databases">
        <title>Comparative genomics gives insights into the taxonomy of the Azoarcus-Aromatoleum group and reveals separate origins of nif in the plant-associated Azoarcus and non-plant-associated Aromatoleum sub-groups.</title>
        <authorList>
            <person name="Lafos M."/>
            <person name="Maluk M."/>
            <person name="Batista M."/>
            <person name="Junghare M."/>
            <person name="Carmona M."/>
            <person name="Faoro H."/>
            <person name="Cruz L.M."/>
            <person name="Battistoni F."/>
            <person name="De Souza E."/>
            <person name="Pedrosa F."/>
            <person name="Chen W.-M."/>
            <person name="Poole P.S."/>
            <person name="Dixon R.A."/>
            <person name="James E.K."/>
        </authorList>
    </citation>
    <scope>NUCLEOTIDE SEQUENCE [LARGE SCALE GENOMIC DNA]</scope>
    <source>
        <strain evidence="5 6">PbN1</strain>
    </source>
</reference>
<dbReference type="InterPro" id="IPR036683">
    <property type="entry name" value="CO_DH_flav_C_dom_sf"/>
</dbReference>
<evidence type="ECO:0000313" key="6">
    <source>
        <dbReference type="Proteomes" id="UP000633943"/>
    </source>
</evidence>
<dbReference type="Gene3D" id="3.30.390.50">
    <property type="entry name" value="CO dehydrogenase flavoprotein, C-terminal domain"/>
    <property type="match status" value="1"/>
</dbReference>
<dbReference type="PROSITE" id="PS51387">
    <property type="entry name" value="FAD_PCMH"/>
    <property type="match status" value="1"/>
</dbReference>
<dbReference type="Gene3D" id="3.30.465.10">
    <property type="match status" value="1"/>
</dbReference>
<dbReference type="NCBIfam" id="TIGR03195">
    <property type="entry name" value="4hydrxCoA_B"/>
    <property type="match status" value="1"/>
</dbReference>
<keyword evidence="1" id="KW-0285">Flavoprotein</keyword>
<dbReference type="InterPro" id="IPR051312">
    <property type="entry name" value="Diverse_Substr_Oxidored"/>
</dbReference>
<name>A0ABX1NSD4_9RHOO</name>
<evidence type="ECO:0000256" key="2">
    <source>
        <dbReference type="ARBA" id="ARBA00022827"/>
    </source>
</evidence>
<dbReference type="InterPro" id="IPR016167">
    <property type="entry name" value="FAD-bd_PCMH_sub1"/>
</dbReference>
<evidence type="ECO:0000256" key="1">
    <source>
        <dbReference type="ARBA" id="ARBA00022630"/>
    </source>
</evidence>
<keyword evidence="2" id="KW-0274">FAD</keyword>
<dbReference type="EC" id="1.3.7.9" evidence="5"/>
<dbReference type="Pfam" id="PF03450">
    <property type="entry name" value="CO_deh_flav_C"/>
    <property type="match status" value="1"/>
</dbReference>
<dbReference type="Gene3D" id="3.30.43.10">
    <property type="entry name" value="Uridine Diphospho-n-acetylenolpyruvylglucosamine Reductase, domain 2"/>
    <property type="match status" value="1"/>
</dbReference>
<dbReference type="InterPro" id="IPR016169">
    <property type="entry name" value="FAD-bd_PCMH_sub2"/>
</dbReference>
<dbReference type="InterPro" id="IPR016166">
    <property type="entry name" value="FAD-bd_PCMH"/>
</dbReference>
<evidence type="ECO:0000313" key="5">
    <source>
        <dbReference type="EMBL" id="NMG14813.1"/>
    </source>
</evidence>